<reference evidence="4 5" key="1">
    <citation type="journal article" date="2011" name="J. Bacteriol.">
        <title>Genome sequence of Brevibacillus laterosporus LMG 15441, a pathogen of invertebrates.</title>
        <authorList>
            <person name="Djukic M."/>
            <person name="Poehlein A."/>
            <person name="Thurmer A."/>
            <person name="Daniel R."/>
        </authorList>
    </citation>
    <scope>NUCLEOTIDE SEQUENCE [LARGE SCALE GENOMIC DNA]</scope>
    <source>
        <strain evidence="4 5">LMG 15441</strain>
    </source>
</reference>
<protein>
    <submittedName>
        <fullName evidence="4">Amino-acid acetyltransferase</fullName>
        <ecNumber evidence="4">2.3.1.1</ecNumber>
    </submittedName>
</protein>
<dbReference type="InterPro" id="IPR016181">
    <property type="entry name" value="Acyl_CoA_acyltransferase"/>
</dbReference>
<dbReference type="AlphaFoldDB" id="A0A075RGB7"/>
<dbReference type="eggNOG" id="COG1246">
    <property type="taxonomic scope" value="Bacteria"/>
</dbReference>
<keyword evidence="1 4" id="KW-0808">Transferase</keyword>
<accession>A0A075RGB7</accession>
<name>A0A075RGB7_BRELA</name>
<gene>
    <name evidence="4" type="ORF">BRLA_c039870</name>
</gene>
<dbReference type="PANTHER" id="PTHR43626:SF4">
    <property type="entry name" value="GCN5-RELATED N-ACETYLTRANSFERASE 2, CHLOROPLASTIC"/>
    <property type="match status" value="1"/>
</dbReference>
<dbReference type="EC" id="2.3.1.1" evidence="4"/>
<dbReference type="CDD" id="cd04301">
    <property type="entry name" value="NAT_SF"/>
    <property type="match status" value="1"/>
</dbReference>
<feature type="domain" description="N-acetyltransferase" evidence="3">
    <location>
        <begin position="7"/>
        <end position="151"/>
    </location>
</feature>
<dbReference type="InterPro" id="IPR000182">
    <property type="entry name" value="GNAT_dom"/>
</dbReference>
<organism evidence="4 5">
    <name type="scientific">Brevibacillus laterosporus LMG 15441</name>
    <dbReference type="NCBI Taxonomy" id="1042163"/>
    <lineage>
        <taxon>Bacteria</taxon>
        <taxon>Bacillati</taxon>
        <taxon>Bacillota</taxon>
        <taxon>Bacilli</taxon>
        <taxon>Bacillales</taxon>
        <taxon>Paenibacillaceae</taxon>
        <taxon>Brevibacillus</taxon>
    </lineage>
</organism>
<evidence type="ECO:0000259" key="3">
    <source>
        <dbReference type="PROSITE" id="PS51186"/>
    </source>
</evidence>
<dbReference type="GO" id="GO:0005737">
    <property type="term" value="C:cytoplasm"/>
    <property type="evidence" value="ECO:0007669"/>
    <property type="project" value="TreeGrafter"/>
</dbReference>
<dbReference type="Pfam" id="PF00583">
    <property type="entry name" value="Acetyltransf_1"/>
    <property type="match status" value="1"/>
</dbReference>
<evidence type="ECO:0000313" key="4">
    <source>
        <dbReference type="EMBL" id="AIG28270.1"/>
    </source>
</evidence>
<dbReference type="GO" id="GO:0008080">
    <property type="term" value="F:N-acetyltransferase activity"/>
    <property type="evidence" value="ECO:0007669"/>
    <property type="project" value="InterPro"/>
</dbReference>
<evidence type="ECO:0000313" key="5">
    <source>
        <dbReference type="Proteomes" id="UP000005850"/>
    </source>
</evidence>
<evidence type="ECO:0000256" key="2">
    <source>
        <dbReference type="ARBA" id="ARBA00023315"/>
    </source>
</evidence>
<dbReference type="Gene3D" id="3.40.630.30">
    <property type="match status" value="1"/>
</dbReference>
<dbReference type="KEGG" id="blr:BRLA_c039870"/>
<dbReference type="PANTHER" id="PTHR43626">
    <property type="entry name" value="ACYL-COA N-ACYLTRANSFERASE"/>
    <property type="match status" value="1"/>
</dbReference>
<proteinExistence type="predicted"/>
<keyword evidence="5" id="KW-1185">Reference proteome</keyword>
<dbReference type="HOGENOM" id="CLU_119519_0_0_9"/>
<sequence length="162" mass="18300">MSMTGTLVIRQATINDVDQMLEIINHFAAKGLMLPRTKLSICEHLQSYIIVHDGKGVMGMGGLHILWEDLAEIRSLAMAERAQGMGIGKKLVLALVEEARKLGIRRVLSLTYQVEFFHKCGFQIVQKEALPQKVWKDCINCSKLPMCDEIAMVRILEPTEYE</sequence>
<dbReference type="InterPro" id="IPR045039">
    <property type="entry name" value="NSI-like"/>
</dbReference>
<dbReference type="Proteomes" id="UP000005850">
    <property type="component" value="Chromosome"/>
</dbReference>
<dbReference type="RefSeq" id="WP_003334746.1">
    <property type="nucleotide sequence ID" value="NZ_CP007806.1"/>
</dbReference>
<dbReference type="SUPFAM" id="SSF55729">
    <property type="entry name" value="Acyl-CoA N-acyltransferases (Nat)"/>
    <property type="match status" value="1"/>
</dbReference>
<evidence type="ECO:0000256" key="1">
    <source>
        <dbReference type="ARBA" id="ARBA00022679"/>
    </source>
</evidence>
<dbReference type="STRING" id="1042163.BRLA_c039870"/>
<dbReference type="PROSITE" id="PS51186">
    <property type="entry name" value="GNAT"/>
    <property type="match status" value="1"/>
</dbReference>
<dbReference type="EMBL" id="CP007806">
    <property type="protein sequence ID" value="AIG28270.1"/>
    <property type="molecule type" value="Genomic_DNA"/>
</dbReference>
<keyword evidence="2 4" id="KW-0012">Acyltransferase</keyword>
<dbReference type="NCBIfam" id="NF005840">
    <property type="entry name" value="PRK07757.1"/>
    <property type="match status" value="1"/>
</dbReference>